<reference evidence="1 2" key="1">
    <citation type="submission" date="2019-08" db="EMBL/GenBank/DDBJ databases">
        <title>Genome of Phaeodactylibacter luteus.</title>
        <authorList>
            <person name="Bowman J.P."/>
        </authorList>
    </citation>
    <scope>NUCLEOTIDE SEQUENCE [LARGE SCALE GENOMIC DNA]</scope>
    <source>
        <strain evidence="1 2">KCTC 42180</strain>
    </source>
</reference>
<dbReference type="EMBL" id="VOOR01000003">
    <property type="protein sequence ID" value="TXB68907.1"/>
    <property type="molecule type" value="Genomic_DNA"/>
</dbReference>
<organism evidence="1 2">
    <name type="scientific">Phaeodactylibacter luteus</name>
    <dbReference type="NCBI Taxonomy" id="1564516"/>
    <lineage>
        <taxon>Bacteria</taxon>
        <taxon>Pseudomonadati</taxon>
        <taxon>Bacteroidota</taxon>
        <taxon>Saprospiria</taxon>
        <taxon>Saprospirales</taxon>
        <taxon>Haliscomenobacteraceae</taxon>
        <taxon>Phaeodactylibacter</taxon>
    </lineage>
</organism>
<dbReference type="RefSeq" id="WP_147165794.1">
    <property type="nucleotide sequence ID" value="NZ_VOOR01000003.1"/>
</dbReference>
<name>A0A5C6S233_9BACT</name>
<protein>
    <submittedName>
        <fullName evidence="1">ArsR family transcriptional regulator</fullName>
    </submittedName>
</protein>
<dbReference type="InterPro" id="IPR036388">
    <property type="entry name" value="WH-like_DNA-bd_sf"/>
</dbReference>
<dbReference type="InterPro" id="IPR036390">
    <property type="entry name" value="WH_DNA-bd_sf"/>
</dbReference>
<proteinExistence type="predicted"/>
<evidence type="ECO:0000313" key="2">
    <source>
        <dbReference type="Proteomes" id="UP000321580"/>
    </source>
</evidence>
<comment type="caution">
    <text evidence="1">The sequence shown here is derived from an EMBL/GenBank/DDBJ whole genome shotgun (WGS) entry which is preliminary data.</text>
</comment>
<keyword evidence="2" id="KW-1185">Reference proteome</keyword>
<sequence length="180" mass="20532">MIETLISSKTRIKLLKKFFINANTTGYLRSLQQEFGESSNAIRVELNRLEEAGMLNAELVGNKKVFRANAEHPLFEEVHRILLKQIGLNSIIEQVIERLGNVEKVFLIGDFSRGTDSPIIDLLIFGEIDRSYLLELIEKAEKAVHRKIRFLLYPSEKASVAVLAQFHPSPLLLWSKDKEA</sequence>
<dbReference type="SUPFAM" id="SSF46785">
    <property type="entry name" value="Winged helix' DNA-binding domain"/>
    <property type="match status" value="1"/>
</dbReference>
<dbReference type="OrthoDB" id="9793352at2"/>
<dbReference type="Gene3D" id="1.10.10.10">
    <property type="entry name" value="Winged helix-like DNA-binding domain superfamily/Winged helix DNA-binding domain"/>
    <property type="match status" value="1"/>
</dbReference>
<accession>A0A5C6S233</accession>
<dbReference type="Proteomes" id="UP000321580">
    <property type="component" value="Unassembled WGS sequence"/>
</dbReference>
<dbReference type="AlphaFoldDB" id="A0A5C6S233"/>
<evidence type="ECO:0000313" key="1">
    <source>
        <dbReference type="EMBL" id="TXB68907.1"/>
    </source>
</evidence>
<gene>
    <name evidence="1" type="ORF">FRY97_02230</name>
</gene>